<dbReference type="AlphaFoldDB" id="A0A8H9LZE9"/>
<name>A0A8H9LZE9_9ALTE</name>
<evidence type="ECO:0000313" key="3">
    <source>
        <dbReference type="Proteomes" id="UP000622604"/>
    </source>
</evidence>
<proteinExistence type="predicted"/>
<dbReference type="InterPro" id="IPR051916">
    <property type="entry name" value="GPI-anchor_lipid_remodeler"/>
</dbReference>
<reference evidence="2" key="2">
    <citation type="submission" date="2020-09" db="EMBL/GenBank/DDBJ databases">
        <authorList>
            <person name="Sun Q."/>
            <person name="Kim S."/>
        </authorList>
    </citation>
    <scope>NUCLEOTIDE SEQUENCE</scope>
    <source>
        <strain evidence="2">KCTC 32337</strain>
    </source>
</reference>
<sequence>MRIVTYNIHSGVGVDEVQSYSRIGQFLASQNVDIALIQEMDTRPCERDTEQDIKDLCANHFIALSRSPALEETHGWYGNAVLSRYPVLSTKTVDVSQDGFQPRNIQEVVLDTHVGPVRVINTHKGLKKQERRKQFALLAEYLEQSMAVSSIPLIVGGDFNEWQFFTRAFRTINQVLTEQKVAATFPTAWPLFRLDRMWTSFNDNKIEAQVLKTPETRYYSDHYPILLTFDDKTFEVI</sequence>
<evidence type="ECO:0000259" key="1">
    <source>
        <dbReference type="Pfam" id="PF03372"/>
    </source>
</evidence>
<dbReference type="InterPro" id="IPR005135">
    <property type="entry name" value="Endo/exonuclease/phosphatase"/>
</dbReference>
<dbReference type="Gene3D" id="3.60.10.10">
    <property type="entry name" value="Endonuclease/exonuclease/phosphatase"/>
    <property type="match status" value="1"/>
</dbReference>
<dbReference type="Proteomes" id="UP000622604">
    <property type="component" value="Unassembled WGS sequence"/>
</dbReference>
<keyword evidence="2" id="KW-0255">Endonuclease</keyword>
<keyword evidence="2" id="KW-0540">Nuclease</keyword>
<dbReference type="GO" id="GO:0006506">
    <property type="term" value="P:GPI anchor biosynthetic process"/>
    <property type="evidence" value="ECO:0007669"/>
    <property type="project" value="TreeGrafter"/>
</dbReference>
<comment type="caution">
    <text evidence="2">The sequence shown here is derived from an EMBL/GenBank/DDBJ whole genome shotgun (WGS) entry which is preliminary data.</text>
</comment>
<dbReference type="Pfam" id="PF03372">
    <property type="entry name" value="Exo_endo_phos"/>
    <property type="match status" value="1"/>
</dbReference>
<gene>
    <name evidence="2" type="ORF">GCM10011274_04510</name>
</gene>
<dbReference type="InterPro" id="IPR036691">
    <property type="entry name" value="Endo/exonu/phosph_ase_sf"/>
</dbReference>
<dbReference type="RefSeq" id="WP_008302086.1">
    <property type="nucleotide sequence ID" value="NZ_BMZC01000001.1"/>
</dbReference>
<dbReference type="GO" id="GO:0016020">
    <property type="term" value="C:membrane"/>
    <property type="evidence" value="ECO:0007669"/>
    <property type="project" value="GOC"/>
</dbReference>
<reference evidence="2" key="1">
    <citation type="journal article" date="2014" name="Int. J. Syst. Evol. Microbiol.">
        <title>Complete genome sequence of Corynebacterium casei LMG S-19264T (=DSM 44701T), isolated from a smear-ripened cheese.</title>
        <authorList>
            <consortium name="US DOE Joint Genome Institute (JGI-PGF)"/>
            <person name="Walter F."/>
            <person name="Albersmeier A."/>
            <person name="Kalinowski J."/>
            <person name="Ruckert C."/>
        </authorList>
    </citation>
    <scope>NUCLEOTIDE SEQUENCE</scope>
    <source>
        <strain evidence="2">KCTC 32337</strain>
    </source>
</reference>
<dbReference type="PANTHER" id="PTHR14859">
    <property type="entry name" value="CALCOFLUOR WHITE HYPERSENSITIVE PROTEIN PRECURSOR"/>
    <property type="match status" value="1"/>
</dbReference>
<accession>A0A8H9LZE9</accession>
<dbReference type="PANTHER" id="PTHR14859:SF15">
    <property type="entry name" value="ENDONUCLEASE_EXONUCLEASE_PHOSPHATASE DOMAIN-CONTAINING PROTEIN"/>
    <property type="match status" value="1"/>
</dbReference>
<dbReference type="SUPFAM" id="SSF56219">
    <property type="entry name" value="DNase I-like"/>
    <property type="match status" value="1"/>
</dbReference>
<organism evidence="2 3">
    <name type="scientific">Paraglaciecola chathamensis</name>
    <dbReference type="NCBI Taxonomy" id="368405"/>
    <lineage>
        <taxon>Bacteria</taxon>
        <taxon>Pseudomonadati</taxon>
        <taxon>Pseudomonadota</taxon>
        <taxon>Gammaproteobacteria</taxon>
        <taxon>Alteromonadales</taxon>
        <taxon>Alteromonadaceae</taxon>
        <taxon>Paraglaciecola</taxon>
    </lineage>
</organism>
<dbReference type="EMBL" id="BMZC01000001">
    <property type="protein sequence ID" value="GGZ49557.1"/>
    <property type="molecule type" value="Genomic_DNA"/>
</dbReference>
<dbReference type="GO" id="GO:0004519">
    <property type="term" value="F:endonuclease activity"/>
    <property type="evidence" value="ECO:0007669"/>
    <property type="project" value="UniProtKB-KW"/>
</dbReference>
<evidence type="ECO:0000313" key="2">
    <source>
        <dbReference type="EMBL" id="GGZ49557.1"/>
    </source>
</evidence>
<feature type="domain" description="Endonuclease/exonuclease/phosphatase" evidence="1">
    <location>
        <begin position="4"/>
        <end position="222"/>
    </location>
</feature>
<protein>
    <submittedName>
        <fullName evidence="2">Endonuclease</fullName>
    </submittedName>
</protein>
<keyword evidence="2" id="KW-0378">Hydrolase</keyword>